<evidence type="ECO:0000313" key="1">
    <source>
        <dbReference type="EMBL" id="CAG8832926.1"/>
    </source>
</evidence>
<reference evidence="1" key="1">
    <citation type="submission" date="2021-06" db="EMBL/GenBank/DDBJ databases">
        <authorList>
            <person name="Kallberg Y."/>
            <person name="Tangrot J."/>
            <person name="Rosling A."/>
        </authorList>
    </citation>
    <scope>NUCLEOTIDE SEQUENCE</scope>
    <source>
        <strain evidence="1">MA461A</strain>
    </source>
</reference>
<keyword evidence="2" id="KW-1185">Reference proteome</keyword>
<name>A0ACA9S9Z1_9GLOM</name>
<protein>
    <submittedName>
        <fullName evidence="1">9847_t:CDS:1</fullName>
    </submittedName>
</protein>
<evidence type="ECO:0000313" key="2">
    <source>
        <dbReference type="Proteomes" id="UP000789920"/>
    </source>
</evidence>
<proteinExistence type="predicted"/>
<accession>A0ACA9S9Z1</accession>
<feature type="non-terminal residue" evidence="1">
    <location>
        <position position="90"/>
    </location>
</feature>
<feature type="non-terminal residue" evidence="1">
    <location>
        <position position="1"/>
    </location>
</feature>
<organism evidence="1 2">
    <name type="scientific">Racocetra persica</name>
    <dbReference type="NCBI Taxonomy" id="160502"/>
    <lineage>
        <taxon>Eukaryota</taxon>
        <taxon>Fungi</taxon>
        <taxon>Fungi incertae sedis</taxon>
        <taxon>Mucoromycota</taxon>
        <taxon>Glomeromycotina</taxon>
        <taxon>Glomeromycetes</taxon>
        <taxon>Diversisporales</taxon>
        <taxon>Gigasporaceae</taxon>
        <taxon>Racocetra</taxon>
    </lineage>
</organism>
<dbReference type="Proteomes" id="UP000789920">
    <property type="component" value="Unassembled WGS sequence"/>
</dbReference>
<comment type="caution">
    <text evidence="1">The sequence shown here is derived from an EMBL/GenBank/DDBJ whole genome shotgun (WGS) entry which is preliminary data.</text>
</comment>
<dbReference type="EMBL" id="CAJVQC010105118">
    <property type="protein sequence ID" value="CAG8832926.1"/>
    <property type="molecule type" value="Genomic_DNA"/>
</dbReference>
<gene>
    <name evidence="1" type="ORF">RPERSI_LOCUS28641</name>
</gene>
<sequence>EWLWCTGYFLRAYLYFDTRVGCGKDNKHETIHTITRHLLRHREVIETDTWAGLPELTNADGAFCPHSCPTQAWSAATLLDLFDDIKKLEA</sequence>